<accession>A0A7L7ST95</accession>
<protein>
    <submittedName>
        <fullName evidence="1">Uncharacterized protein</fullName>
    </submittedName>
</protein>
<reference evidence="1 2" key="1">
    <citation type="submission" date="2020-07" db="EMBL/GenBank/DDBJ databases">
        <authorList>
            <person name="Buterbaugh K.M."/>
            <person name="Dean A.J."/>
            <person name="Durmis N.D."/>
            <person name="Gonzalez I.M."/>
            <person name="Kowalski E.M."/>
            <person name="Mundorff O.G."/>
            <person name="Vimal D."/>
            <person name="Chamarti P.R."/>
            <person name="Xu J."/>
            <person name="Butela K.A."/>
            <person name="Garlena R.A."/>
            <person name="Russell D.A."/>
            <person name="Pope W.H."/>
            <person name="Jacobs-Sera D."/>
            <person name="Hatfull G.F."/>
        </authorList>
    </citation>
    <scope>NUCLEOTIDE SEQUENCE [LARGE SCALE GENOMIC DNA]</scope>
</reference>
<dbReference type="KEGG" id="vg:63742933"/>
<evidence type="ECO:0000313" key="2">
    <source>
        <dbReference type="Proteomes" id="UP000516653"/>
    </source>
</evidence>
<gene>
    <name evidence="1" type="primary">5</name>
    <name evidence="1" type="ORF">SEA_ARCHIMEDES_5</name>
</gene>
<organism evidence="1 2">
    <name type="scientific">Gordonia phage Archimedes</name>
    <dbReference type="NCBI Taxonomy" id="2759389"/>
    <lineage>
        <taxon>Viruses</taxon>
        <taxon>Duplodnaviria</taxon>
        <taxon>Heunggongvirae</taxon>
        <taxon>Uroviricota</taxon>
        <taxon>Caudoviricetes</taxon>
        <taxon>Archimedesvirus</taxon>
        <taxon>Archimedesvirus archimedes</taxon>
    </lineage>
</organism>
<dbReference type="Proteomes" id="UP000516653">
    <property type="component" value="Segment"/>
</dbReference>
<keyword evidence="2" id="KW-1185">Reference proteome</keyword>
<dbReference type="RefSeq" id="YP_010049614.1">
    <property type="nucleotide sequence ID" value="NC_054392.1"/>
</dbReference>
<evidence type="ECO:0000313" key="1">
    <source>
        <dbReference type="EMBL" id="QOC55705.1"/>
    </source>
</evidence>
<dbReference type="GeneID" id="63742933"/>
<dbReference type="EMBL" id="MT771339">
    <property type="protein sequence ID" value="QOC55705.1"/>
    <property type="molecule type" value="Genomic_DNA"/>
</dbReference>
<sequence length="55" mass="6060">MAALKVYDYNAPKSNQVFTAQLSDEDVERYRKAGFEVKERKAPANKAATPANKAG</sequence>
<proteinExistence type="predicted"/>
<name>A0A7L7ST95_9CAUD</name>